<evidence type="ECO:0000313" key="2">
    <source>
        <dbReference type="Proteomes" id="UP000324800"/>
    </source>
</evidence>
<protein>
    <submittedName>
        <fullName evidence="1">Uncharacterized protein</fullName>
    </submittedName>
</protein>
<accession>A0A5J4TVZ0</accession>
<proteinExistence type="predicted"/>
<sequence length="220" mass="25857">MIKLQRLIKKKVKYHYLQKIKQYLKKQRVNKLRRDLINAGIIDVLLQIFAKRDLDDITYPFTNAFFVFTYPSNLALCQLLVEKQPFPSLLRLLDHKVEDIINDVISSIDNIFYYAAIGTEITKQHPFYTNLALAGGIEKIYSLFQQSSDKFYKKISAICLGIVFRAQEINDSSMRKEVITYLKSMYEDSREDIRKLVRFSLQCVIAQKQEIESDHFVILE</sequence>
<reference evidence="1 2" key="1">
    <citation type="submission" date="2019-03" db="EMBL/GenBank/DDBJ databases">
        <title>Single cell metagenomics reveals metabolic interactions within the superorganism composed of flagellate Streblomastix strix and complex community of Bacteroidetes bacteria on its surface.</title>
        <authorList>
            <person name="Treitli S.C."/>
            <person name="Kolisko M."/>
            <person name="Husnik F."/>
            <person name="Keeling P."/>
            <person name="Hampl V."/>
        </authorList>
    </citation>
    <scope>NUCLEOTIDE SEQUENCE [LARGE SCALE GENOMIC DNA]</scope>
    <source>
        <strain evidence="1">ST1C</strain>
    </source>
</reference>
<dbReference type="Gene3D" id="1.25.10.10">
    <property type="entry name" value="Leucine-rich Repeat Variant"/>
    <property type="match status" value="1"/>
</dbReference>
<dbReference type="SUPFAM" id="SSF48371">
    <property type="entry name" value="ARM repeat"/>
    <property type="match status" value="1"/>
</dbReference>
<dbReference type="InterPro" id="IPR016024">
    <property type="entry name" value="ARM-type_fold"/>
</dbReference>
<dbReference type="AlphaFoldDB" id="A0A5J4TVZ0"/>
<name>A0A5J4TVZ0_9EUKA</name>
<dbReference type="InterPro" id="IPR011989">
    <property type="entry name" value="ARM-like"/>
</dbReference>
<dbReference type="Proteomes" id="UP000324800">
    <property type="component" value="Unassembled WGS sequence"/>
</dbReference>
<comment type="caution">
    <text evidence="1">The sequence shown here is derived from an EMBL/GenBank/DDBJ whole genome shotgun (WGS) entry which is preliminary data.</text>
</comment>
<evidence type="ECO:0000313" key="1">
    <source>
        <dbReference type="EMBL" id="KAA6362434.1"/>
    </source>
</evidence>
<gene>
    <name evidence="1" type="ORF">EZS28_042039</name>
</gene>
<organism evidence="1 2">
    <name type="scientific">Streblomastix strix</name>
    <dbReference type="NCBI Taxonomy" id="222440"/>
    <lineage>
        <taxon>Eukaryota</taxon>
        <taxon>Metamonada</taxon>
        <taxon>Preaxostyla</taxon>
        <taxon>Oxymonadida</taxon>
        <taxon>Streblomastigidae</taxon>
        <taxon>Streblomastix</taxon>
    </lineage>
</organism>
<dbReference type="EMBL" id="SNRW01024208">
    <property type="protein sequence ID" value="KAA6362434.1"/>
    <property type="molecule type" value="Genomic_DNA"/>
</dbReference>